<feature type="chain" id="PRO_5006876945" description="Secreted protein" evidence="1">
    <location>
        <begin position="23"/>
        <end position="69"/>
    </location>
</feature>
<protein>
    <recommendedName>
        <fullName evidence="4">Secreted protein</fullName>
    </recommendedName>
</protein>
<gene>
    <name evidence="2" type="ORF">T4A_14117</name>
</gene>
<evidence type="ECO:0000313" key="2">
    <source>
        <dbReference type="EMBL" id="KRY66715.1"/>
    </source>
</evidence>
<sequence length="69" mass="7655">MGRILALFKVLIVQNIISYSSSFMYPYHLYVNVGCITRKRSSQLEGDSVLSCDCWAQTSLSGEFAVGEA</sequence>
<dbReference type="Proteomes" id="UP000054632">
    <property type="component" value="Unassembled WGS sequence"/>
</dbReference>
<comment type="caution">
    <text evidence="2">The sequence shown here is derived from an EMBL/GenBank/DDBJ whole genome shotgun (WGS) entry which is preliminary data.</text>
</comment>
<proteinExistence type="predicted"/>
<keyword evidence="1" id="KW-0732">Signal</keyword>
<dbReference type="EMBL" id="JYDR01000159">
    <property type="protein sequence ID" value="KRY66715.1"/>
    <property type="molecule type" value="Genomic_DNA"/>
</dbReference>
<evidence type="ECO:0000256" key="1">
    <source>
        <dbReference type="SAM" id="SignalP"/>
    </source>
</evidence>
<accession>A0A0V1DYR6</accession>
<feature type="signal peptide" evidence="1">
    <location>
        <begin position="1"/>
        <end position="22"/>
    </location>
</feature>
<organism evidence="2 3">
    <name type="scientific">Trichinella pseudospiralis</name>
    <name type="common">Parasitic roundworm</name>
    <dbReference type="NCBI Taxonomy" id="6337"/>
    <lineage>
        <taxon>Eukaryota</taxon>
        <taxon>Metazoa</taxon>
        <taxon>Ecdysozoa</taxon>
        <taxon>Nematoda</taxon>
        <taxon>Enoplea</taxon>
        <taxon>Dorylaimia</taxon>
        <taxon>Trichinellida</taxon>
        <taxon>Trichinellidae</taxon>
        <taxon>Trichinella</taxon>
    </lineage>
</organism>
<evidence type="ECO:0000313" key="3">
    <source>
        <dbReference type="Proteomes" id="UP000054632"/>
    </source>
</evidence>
<evidence type="ECO:0008006" key="4">
    <source>
        <dbReference type="Google" id="ProtNLM"/>
    </source>
</evidence>
<reference evidence="2 3" key="1">
    <citation type="submission" date="2015-01" db="EMBL/GenBank/DDBJ databases">
        <title>Evolution of Trichinella species and genotypes.</title>
        <authorList>
            <person name="Korhonen P.K."/>
            <person name="Edoardo P."/>
            <person name="Giuseppe L.R."/>
            <person name="Gasser R.B."/>
        </authorList>
    </citation>
    <scope>NUCLEOTIDE SEQUENCE [LARGE SCALE GENOMIC DNA]</scope>
    <source>
        <strain evidence="2">ISS13</strain>
    </source>
</reference>
<dbReference type="AlphaFoldDB" id="A0A0V1DYR6"/>
<name>A0A0V1DYR6_TRIPS</name>